<evidence type="ECO:0000256" key="4">
    <source>
        <dbReference type="ARBA" id="ARBA00012483"/>
    </source>
</evidence>
<keyword evidence="7" id="KW-0833">Ubl conjugation pathway</keyword>
<dbReference type="InterPro" id="IPR021319">
    <property type="entry name" value="DUF2921"/>
</dbReference>
<dbReference type="Proteomes" id="UP001237642">
    <property type="component" value="Unassembled WGS sequence"/>
</dbReference>
<feature type="domain" description="DUF2921" evidence="13">
    <location>
        <begin position="534"/>
        <end position="730"/>
    </location>
</feature>
<accession>A0AAD8H1Z3</accession>
<feature type="transmembrane region" description="Helical" evidence="10">
    <location>
        <begin position="879"/>
        <end position="900"/>
    </location>
</feature>
<evidence type="ECO:0000313" key="14">
    <source>
        <dbReference type="EMBL" id="KAK1358242.1"/>
    </source>
</evidence>
<evidence type="ECO:0000256" key="6">
    <source>
        <dbReference type="ARBA" id="ARBA00022692"/>
    </source>
</evidence>
<dbReference type="EMBL" id="JAUIZM010000011">
    <property type="protein sequence ID" value="KAK1358242.1"/>
    <property type="molecule type" value="Genomic_DNA"/>
</dbReference>
<feature type="transmembrane region" description="Helical" evidence="10">
    <location>
        <begin position="755"/>
        <end position="775"/>
    </location>
</feature>
<dbReference type="GO" id="GO:0012505">
    <property type="term" value="C:endomembrane system"/>
    <property type="evidence" value="ECO:0007669"/>
    <property type="project" value="UniProtKB-SubCell"/>
</dbReference>
<reference evidence="14" key="1">
    <citation type="submission" date="2023-02" db="EMBL/GenBank/DDBJ databases">
        <title>Genome of toxic invasive species Heracleum sosnowskyi carries increased number of genes despite the absence of recent whole-genome duplications.</title>
        <authorList>
            <person name="Schelkunov M."/>
            <person name="Shtratnikova V."/>
            <person name="Makarenko M."/>
            <person name="Klepikova A."/>
            <person name="Omelchenko D."/>
            <person name="Novikova G."/>
            <person name="Obukhova E."/>
            <person name="Bogdanov V."/>
            <person name="Penin A."/>
            <person name="Logacheva M."/>
        </authorList>
    </citation>
    <scope>NUCLEOTIDE SEQUENCE</scope>
    <source>
        <strain evidence="14">Hsosn_3</strain>
        <tissue evidence="14">Leaf</tissue>
    </source>
</reference>
<keyword evidence="6 10" id="KW-0812">Transmembrane</keyword>
<name>A0AAD8H1Z3_9APIA</name>
<organism evidence="14 15">
    <name type="scientific">Heracleum sosnowskyi</name>
    <dbReference type="NCBI Taxonomy" id="360622"/>
    <lineage>
        <taxon>Eukaryota</taxon>
        <taxon>Viridiplantae</taxon>
        <taxon>Streptophyta</taxon>
        <taxon>Embryophyta</taxon>
        <taxon>Tracheophyta</taxon>
        <taxon>Spermatophyta</taxon>
        <taxon>Magnoliopsida</taxon>
        <taxon>eudicotyledons</taxon>
        <taxon>Gunneridae</taxon>
        <taxon>Pentapetalae</taxon>
        <taxon>asterids</taxon>
        <taxon>campanulids</taxon>
        <taxon>Apiales</taxon>
        <taxon>Apiaceae</taxon>
        <taxon>Apioideae</taxon>
        <taxon>apioid superclade</taxon>
        <taxon>Tordylieae</taxon>
        <taxon>Tordyliinae</taxon>
        <taxon>Heracleum</taxon>
    </lineage>
</organism>
<evidence type="ECO:0000259" key="13">
    <source>
        <dbReference type="Pfam" id="PF25333"/>
    </source>
</evidence>
<evidence type="ECO:0000256" key="10">
    <source>
        <dbReference type="SAM" id="Phobius"/>
    </source>
</evidence>
<dbReference type="GO" id="GO:0061630">
    <property type="term" value="F:ubiquitin protein ligase activity"/>
    <property type="evidence" value="ECO:0007669"/>
    <property type="project" value="UniProtKB-EC"/>
</dbReference>
<comment type="caution">
    <text evidence="14">The sequence shown here is derived from an EMBL/GenBank/DDBJ whole genome shotgun (WGS) entry which is preliminary data.</text>
</comment>
<evidence type="ECO:0000259" key="12">
    <source>
        <dbReference type="Pfam" id="PF11145"/>
    </source>
</evidence>
<dbReference type="EC" id="2.3.2.27" evidence="4"/>
<evidence type="ECO:0000256" key="7">
    <source>
        <dbReference type="ARBA" id="ARBA00022786"/>
    </source>
</evidence>
<feature type="transmembrane region" description="Helical" evidence="10">
    <location>
        <begin position="781"/>
        <end position="802"/>
    </location>
</feature>
<comment type="catalytic activity">
    <reaction evidence="1">
        <text>S-ubiquitinyl-[E2 ubiquitin-conjugating enzyme]-L-cysteine + [acceptor protein]-L-lysine = [E2 ubiquitin-conjugating enzyme]-L-cysteine + N(6)-ubiquitinyl-[acceptor protein]-L-lysine.</text>
        <dbReference type="EC" id="2.3.2.27"/>
    </reaction>
</comment>
<feature type="transmembrane region" description="Helical" evidence="10">
    <location>
        <begin position="835"/>
        <end position="856"/>
    </location>
</feature>
<keyword evidence="8 10" id="KW-1133">Transmembrane helix</keyword>
<feature type="domain" description="DUF2921" evidence="13">
    <location>
        <begin position="69"/>
        <end position="284"/>
    </location>
</feature>
<evidence type="ECO:0000313" key="15">
    <source>
        <dbReference type="Proteomes" id="UP001237642"/>
    </source>
</evidence>
<keyword evidence="15" id="KW-1185">Reference proteome</keyword>
<protein>
    <recommendedName>
        <fullName evidence="4">RING-type E3 ubiquitin transferase</fullName>
        <ecNumber evidence="4">2.3.2.27</ecNumber>
    </recommendedName>
</protein>
<gene>
    <name evidence="14" type="ORF">POM88_051498</name>
</gene>
<dbReference type="PANTHER" id="PTHR33389:SF4">
    <property type="entry name" value="PII, URIDYLYLTRANSFERASE (DUF2921)"/>
    <property type="match status" value="1"/>
</dbReference>
<dbReference type="PANTHER" id="PTHR33389">
    <property type="entry name" value="FAMILY PROTEIN, PUTATIVE (DUF2921)-RELATED"/>
    <property type="match status" value="1"/>
</dbReference>
<feature type="domain" description="DUF2921" evidence="13">
    <location>
        <begin position="303"/>
        <end position="493"/>
    </location>
</feature>
<dbReference type="Pfam" id="PF25333">
    <property type="entry name" value="DUF2921_N"/>
    <property type="match status" value="3"/>
</dbReference>
<comment type="pathway">
    <text evidence="3">Protein modification; protein ubiquitination.</text>
</comment>
<dbReference type="Pfam" id="PF11145">
    <property type="entry name" value="DUF2921"/>
    <property type="match status" value="1"/>
</dbReference>
<dbReference type="InterPro" id="IPR057425">
    <property type="entry name" value="DUF2921_N"/>
</dbReference>
<evidence type="ECO:0000256" key="1">
    <source>
        <dbReference type="ARBA" id="ARBA00000900"/>
    </source>
</evidence>
<evidence type="ECO:0000256" key="9">
    <source>
        <dbReference type="ARBA" id="ARBA00023136"/>
    </source>
</evidence>
<proteinExistence type="predicted"/>
<evidence type="ECO:0000256" key="5">
    <source>
        <dbReference type="ARBA" id="ARBA00022679"/>
    </source>
</evidence>
<evidence type="ECO:0000256" key="8">
    <source>
        <dbReference type="ARBA" id="ARBA00022989"/>
    </source>
</evidence>
<feature type="chain" id="PRO_5041905119" description="RING-type E3 ubiquitin transferase" evidence="11">
    <location>
        <begin position="19"/>
        <end position="1079"/>
    </location>
</feature>
<feature type="domain" description="SWEET-like" evidence="12">
    <location>
        <begin position="742"/>
        <end position="1028"/>
    </location>
</feature>
<keyword evidence="11" id="KW-0732">Signal</keyword>
<sequence length="1079" mass="121903">MFSVFGFLSVIIATGSLAKHHFQMMDHGWSVVGLLLVCITFVSAYYVDEGFDTKNGVAMTYNYNRIDEVKKACGFVLNDASELKPDDNRMYSIKQELSFLNGDWWQESNGAPLMPFDSRDQPGVSLDEQSPLNLTSFWVTDVDRAHKSKKSVSVNGFLQMGITLENLFMDKPDERNPHFDIWPGHSQLLISFQGIYTELKGNDGERVLCLLGDTMLPARHIDPADPWEWVRVSGYTNQPPLLQDDQVLLVLSYPKKISLTNRAVRGSMKSLHLKSNPKYFDEVHISSWLGTSADYEFGSERIVSKACSPYPYKDSAITGGVDIYKGVNFCSILSRFTRGESFTIVPNWRCNGTDAFCSKLGPFMSSKEIKATDGSFKNVRLALQDVRCEKATLQGNVSSDRVSAVFRAIPPLENKFTATQRTGLDNLTLSAEGIWKSSSGQLCMVGCLGFVDSEGKSCDSRICLYIPLSFSIKQRSIIVGTISSIKSNNESYFPLSFEKLVRPAELWNQYAASHPSYTFSKIDSAGILLEKNEPFTFGTKIKKSLLKFPKLEGTESRLESLSLLSEDLTLQISAVPNPVPRSLPQKTNIQLDILSLGSLFGRYWSSKNKTRAEDEAPYRTKAEYTEKQLLLNVSAQLGIDGKPYHNFSMIFLEGLYNPLVGKMYLIGCRDVRASWKILFESMDLEAGLDCLVEVIVSYPPTTARWLVNPTAKISISSQRNEDDPLYFSPVKLQTTPIMYRRQREDIFSRQGVEGILRVLTLSVAIACVLSQLFYINDNVESVPYISLVMLGVQAIGYSLPLVTGMGALFQKKASESYESTSYDFENSQWTRAIDYTVKILVLVAFSITLRLCQKVYRSRVRLLSRSPDEPQRVPSDNRVFIGTLIVHIFGYVSVLIIHFVNKNQKLIQNTQYIDSTGNHILSAWETELEEYAGLVQDLFLLPQVLANIMWQINCRPLRKFYFVGMTVVRLLPHIYDSLRSPEPNPYFPEEYEFVNPNLDFYSKVGDIAIPLAAVLLAFAVYVQQQWNYEQLSHALTFGQLKLLPSRSQVYERLPSISYESELVSTATRDSVQKKEHEDE</sequence>
<evidence type="ECO:0000256" key="3">
    <source>
        <dbReference type="ARBA" id="ARBA00004906"/>
    </source>
</evidence>
<evidence type="ECO:0000256" key="11">
    <source>
        <dbReference type="SAM" id="SignalP"/>
    </source>
</evidence>
<comment type="subcellular location">
    <subcellularLocation>
        <location evidence="2">Endomembrane system</location>
        <topology evidence="2">Multi-pass membrane protein</topology>
    </subcellularLocation>
</comment>
<reference evidence="14" key="2">
    <citation type="submission" date="2023-05" db="EMBL/GenBank/DDBJ databases">
        <authorList>
            <person name="Schelkunov M.I."/>
        </authorList>
    </citation>
    <scope>NUCLEOTIDE SEQUENCE</scope>
    <source>
        <strain evidence="14">Hsosn_3</strain>
        <tissue evidence="14">Leaf</tissue>
    </source>
</reference>
<dbReference type="AlphaFoldDB" id="A0AAD8H1Z3"/>
<evidence type="ECO:0000256" key="2">
    <source>
        <dbReference type="ARBA" id="ARBA00004127"/>
    </source>
</evidence>
<feature type="signal peptide" evidence="11">
    <location>
        <begin position="1"/>
        <end position="18"/>
    </location>
</feature>
<keyword evidence="5" id="KW-0808">Transferase</keyword>
<keyword evidence="9 10" id="KW-0472">Membrane</keyword>